<dbReference type="InParanoid" id="L9KNG2"/>
<dbReference type="AlphaFoldDB" id="L9KNG2"/>
<proteinExistence type="predicted"/>
<reference evidence="2" key="2">
    <citation type="journal article" date="2013" name="Nat. Commun.">
        <title>Genome of the Chinese tree shrew.</title>
        <authorList>
            <person name="Fan Y."/>
            <person name="Huang Z.Y."/>
            <person name="Cao C.C."/>
            <person name="Chen C.S."/>
            <person name="Chen Y.X."/>
            <person name="Fan D.D."/>
            <person name="He J."/>
            <person name="Hou H.L."/>
            <person name="Hu L."/>
            <person name="Hu X.T."/>
            <person name="Jiang X.T."/>
            <person name="Lai R."/>
            <person name="Lang Y.S."/>
            <person name="Liang B."/>
            <person name="Liao S.G."/>
            <person name="Mu D."/>
            <person name="Ma Y.Y."/>
            <person name="Niu Y.Y."/>
            <person name="Sun X.Q."/>
            <person name="Xia J.Q."/>
            <person name="Xiao J."/>
            <person name="Xiong Z.Q."/>
            <person name="Xu L."/>
            <person name="Yang L."/>
            <person name="Zhang Y."/>
            <person name="Zhao W."/>
            <person name="Zhao X.D."/>
            <person name="Zheng Y.T."/>
            <person name="Zhou J.M."/>
            <person name="Zhu Y.B."/>
            <person name="Zhang G.J."/>
            <person name="Wang J."/>
            <person name="Yao Y.G."/>
        </authorList>
    </citation>
    <scope>NUCLEOTIDE SEQUENCE [LARGE SCALE GENOMIC DNA]</scope>
</reference>
<evidence type="ECO:0000313" key="2">
    <source>
        <dbReference type="Proteomes" id="UP000011518"/>
    </source>
</evidence>
<protein>
    <submittedName>
        <fullName evidence="1">Uncharacterized protein</fullName>
    </submittedName>
</protein>
<evidence type="ECO:0000313" key="1">
    <source>
        <dbReference type="EMBL" id="ELW64465.1"/>
    </source>
</evidence>
<keyword evidence="2" id="KW-1185">Reference proteome</keyword>
<sequence>MGAPRFCSGLSQMGSCAAKNSSLCLPDRTQGLLRLTQGPEHLCFLVTIGDDPVPGTQLNAPAEVLNGCVEQTPPTPPPPPANLRWT</sequence>
<reference evidence="2" key="1">
    <citation type="submission" date="2012-07" db="EMBL/GenBank/DDBJ databases">
        <title>Genome of the Chinese tree shrew, a rising model animal genetically related to primates.</title>
        <authorList>
            <person name="Zhang G."/>
            <person name="Fan Y."/>
            <person name="Yao Y."/>
            <person name="Huang Z."/>
        </authorList>
    </citation>
    <scope>NUCLEOTIDE SEQUENCE [LARGE SCALE GENOMIC DNA]</scope>
</reference>
<organism evidence="1 2">
    <name type="scientific">Tupaia chinensis</name>
    <name type="common">Chinese tree shrew</name>
    <name type="synonym">Tupaia belangeri chinensis</name>
    <dbReference type="NCBI Taxonomy" id="246437"/>
    <lineage>
        <taxon>Eukaryota</taxon>
        <taxon>Metazoa</taxon>
        <taxon>Chordata</taxon>
        <taxon>Craniata</taxon>
        <taxon>Vertebrata</taxon>
        <taxon>Euteleostomi</taxon>
        <taxon>Mammalia</taxon>
        <taxon>Eutheria</taxon>
        <taxon>Euarchontoglires</taxon>
        <taxon>Scandentia</taxon>
        <taxon>Tupaiidae</taxon>
        <taxon>Tupaia</taxon>
    </lineage>
</organism>
<accession>L9KNG2</accession>
<gene>
    <name evidence="1" type="ORF">TREES_T100012049</name>
</gene>
<dbReference type="EMBL" id="KB320729">
    <property type="protein sequence ID" value="ELW64465.1"/>
    <property type="molecule type" value="Genomic_DNA"/>
</dbReference>
<name>L9KNG2_TUPCH</name>
<dbReference type="Proteomes" id="UP000011518">
    <property type="component" value="Unassembled WGS sequence"/>
</dbReference>